<dbReference type="AlphaFoldDB" id="A0A4Y7R830"/>
<proteinExistence type="predicted"/>
<keyword evidence="1" id="KW-1133">Transmembrane helix</keyword>
<keyword evidence="1" id="KW-0472">Membrane</keyword>
<evidence type="ECO:0000313" key="3">
    <source>
        <dbReference type="Proteomes" id="UP000298030"/>
    </source>
</evidence>
<name>A0A4Y7R830_COPMI</name>
<evidence type="ECO:0000256" key="1">
    <source>
        <dbReference type="SAM" id="Phobius"/>
    </source>
</evidence>
<sequence>MQSSSSPYEGMNPCWALSDTHDSSRAAVLPPPRPRLRIFYVFASYPYSIIIVSPFRLVIFVSCLDRSPSLTPSRLR</sequence>
<reference evidence="2 3" key="1">
    <citation type="journal article" date="2019" name="Nat. Ecol. Evol.">
        <title>Megaphylogeny resolves global patterns of mushroom evolution.</title>
        <authorList>
            <person name="Varga T."/>
            <person name="Krizsan K."/>
            <person name="Foldi C."/>
            <person name="Dima B."/>
            <person name="Sanchez-Garcia M."/>
            <person name="Sanchez-Ramirez S."/>
            <person name="Szollosi G.J."/>
            <person name="Szarkandi J.G."/>
            <person name="Papp V."/>
            <person name="Albert L."/>
            <person name="Andreopoulos W."/>
            <person name="Angelini C."/>
            <person name="Antonin V."/>
            <person name="Barry K.W."/>
            <person name="Bougher N.L."/>
            <person name="Buchanan P."/>
            <person name="Buyck B."/>
            <person name="Bense V."/>
            <person name="Catcheside P."/>
            <person name="Chovatia M."/>
            <person name="Cooper J."/>
            <person name="Damon W."/>
            <person name="Desjardin D."/>
            <person name="Finy P."/>
            <person name="Geml J."/>
            <person name="Haridas S."/>
            <person name="Hughes K."/>
            <person name="Justo A."/>
            <person name="Karasinski D."/>
            <person name="Kautmanova I."/>
            <person name="Kiss B."/>
            <person name="Kocsube S."/>
            <person name="Kotiranta H."/>
            <person name="LaButti K.M."/>
            <person name="Lechner B.E."/>
            <person name="Liimatainen K."/>
            <person name="Lipzen A."/>
            <person name="Lukacs Z."/>
            <person name="Mihaltcheva S."/>
            <person name="Morgado L.N."/>
            <person name="Niskanen T."/>
            <person name="Noordeloos M.E."/>
            <person name="Ohm R.A."/>
            <person name="Ortiz-Santana B."/>
            <person name="Ovrebo C."/>
            <person name="Racz N."/>
            <person name="Riley R."/>
            <person name="Savchenko A."/>
            <person name="Shiryaev A."/>
            <person name="Soop K."/>
            <person name="Spirin V."/>
            <person name="Szebenyi C."/>
            <person name="Tomsovsky M."/>
            <person name="Tulloss R.E."/>
            <person name="Uehling J."/>
            <person name="Grigoriev I.V."/>
            <person name="Vagvolgyi C."/>
            <person name="Papp T."/>
            <person name="Martin F.M."/>
            <person name="Miettinen O."/>
            <person name="Hibbett D.S."/>
            <person name="Nagy L.G."/>
        </authorList>
    </citation>
    <scope>NUCLEOTIDE SEQUENCE [LARGE SCALE GENOMIC DNA]</scope>
    <source>
        <strain evidence="2 3">FP101781</strain>
    </source>
</reference>
<evidence type="ECO:0000313" key="2">
    <source>
        <dbReference type="EMBL" id="TEB05128.1"/>
    </source>
</evidence>
<accession>A0A4Y7R830</accession>
<keyword evidence="3" id="KW-1185">Reference proteome</keyword>
<protein>
    <submittedName>
        <fullName evidence="2">Uncharacterized protein</fullName>
    </submittedName>
</protein>
<keyword evidence="1" id="KW-0812">Transmembrane</keyword>
<dbReference type="EMBL" id="QPFP01000613">
    <property type="protein sequence ID" value="TEB05128.1"/>
    <property type="molecule type" value="Genomic_DNA"/>
</dbReference>
<feature type="transmembrane region" description="Helical" evidence="1">
    <location>
        <begin position="38"/>
        <end position="64"/>
    </location>
</feature>
<organism evidence="2 3">
    <name type="scientific">Coprinellus micaceus</name>
    <name type="common">Glistening ink-cap mushroom</name>
    <name type="synonym">Coprinus micaceus</name>
    <dbReference type="NCBI Taxonomy" id="71717"/>
    <lineage>
        <taxon>Eukaryota</taxon>
        <taxon>Fungi</taxon>
        <taxon>Dikarya</taxon>
        <taxon>Basidiomycota</taxon>
        <taxon>Agaricomycotina</taxon>
        <taxon>Agaricomycetes</taxon>
        <taxon>Agaricomycetidae</taxon>
        <taxon>Agaricales</taxon>
        <taxon>Agaricineae</taxon>
        <taxon>Psathyrellaceae</taxon>
        <taxon>Coprinellus</taxon>
    </lineage>
</organism>
<comment type="caution">
    <text evidence="2">The sequence shown here is derived from an EMBL/GenBank/DDBJ whole genome shotgun (WGS) entry which is preliminary data.</text>
</comment>
<dbReference type="Proteomes" id="UP000298030">
    <property type="component" value="Unassembled WGS sequence"/>
</dbReference>
<gene>
    <name evidence="2" type="ORF">FA13DRAFT_1274927</name>
</gene>